<sequence>MSIFQKIQGFISTHAETSDRHPLDELKSRYYKATAKQALEAVLEVLEGFDGCTVISVSEERGEISAEIKKTRKAFLVATVVSIGPFDTAVDFNVSTETFLPTDFGCSRSMVSTVYRELDRKLAKAVKPNN</sequence>
<evidence type="ECO:0000313" key="2">
    <source>
        <dbReference type="Proteomes" id="UP000187367"/>
    </source>
</evidence>
<accession>A0A1R1QJL1</accession>
<protein>
    <submittedName>
        <fullName evidence="1">Cytosolic protein</fullName>
    </submittedName>
</protein>
<dbReference type="Proteomes" id="UP000187367">
    <property type="component" value="Unassembled WGS sequence"/>
</dbReference>
<dbReference type="EMBL" id="MTJL01000024">
    <property type="protein sequence ID" value="OMI04831.1"/>
    <property type="molecule type" value="Genomic_DNA"/>
</dbReference>
<comment type="caution">
    <text evidence="1">The sequence shown here is derived from an EMBL/GenBank/DDBJ whole genome shotgun (WGS) entry which is preliminary data.</text>
</comment>
<dbReference type="RefSeq" id="WP_076763221.1">
    <property type="nucleotide sequence ID" value="NZ_JARMMH010000001.1"/>
</dbReference>
<keyword evidence="2" id="KW-1185">Reference proteome</keyword>
<proteinExistence type="predicted"/>
<accession>A0A1R1RK87</accession>
<name>A0A1R1QJL1_9BACI</name>
<organism evidence="1 2">
    <name type="scientific">Bacillus swezeyi</name>
    <dbReference type="NCBI Taxonomy" id="1925020"/>
    <lineage>
        <taxon>Bacteria</taxon>
        <taxon>Bacillati</taxon>
        <taxon>Bacillota</taxon>
        <taxon>Bacilli</taxon>
        <taxon>Bacillales</taxon>
        <taxon>Bacillaceae</taxon>
        <taxon>Bacillus</taxon>
    </lineage>
</organism>
<evidence type="ECO:0000313" key="1">
    <source>
        <dbReference type="EMBL" id="OMI04831.1"/>
    </source>
</evidence>
<dbReference type="OrthoDB" id="2353056at2"/>
<dbReference type="AlphaFoldDB" id="A0A1R1QJL1"/>
<gene>
    <name evidence="1" type="ORF">BW143_13300</name>
</gene>
<reference evidence="1 2" key="1">
    <citation type="submission" date="2017-01" db="EMBL/GenBank/DDBJ databases">
        <title>Bacillus phylogenomics.</title>
        <authorList>
            <person name="Dunlap C."/>
        </authorList>
    </citation>
    <scope>NUCLEOTIDE SEQUENCE [LARGE SCALE GENOMIC DNA]</scope>
    <source>
        <strain evidence="1 2">NRRL B-41282</strain>
    </source>
</reference>